<keyword evidence="15" id="KW-0809">Transit peptide</keyword>
<dbReference type="Proteomes" id="UP000492821">
    <property type="component" value="Unassembled WGS sequence"/>
</dbReference>
<evidence type="ECO:0000256" key="11">
    <source>
        <dbReference type="ARBA" id="ARBA00022787"/>
    </source>
</evidence>
<keyword evidence="12" id="KW-0999">Mitochondrion inner membrane</keyword>
<evidence type="ECO:0000313" key="21">
    <source>
        <dbReference type="WBParaSite" id="Pan_g19920.t1"/>
    </source>
</evidence>
<comment type="catalytic activity">
    <reaction evidence="17">
        <text>L-threonyl-[protein] + ATP = O-phospho-L-threonyl-[protein] + ADP + H(+)</text>
        <dbReference type="Rhea" id="RHEA:46608"/>
        <dbReference type="Rhea" id="RHEA-COMP:11060"/>
        <dbReference type="Rhea" id="RHEA-COMP:11605"/>
        <dbReference type="ChEBI" id="CHEBI:15378"/>
        <dbReference type="ChEBI" id="CHEBI:30013"/>
        <dbReference type="ChEBI" id="CHEBI:30616"/>
        <dbReference type="ChEBI" id="CHEBI:61977"/>
        <dbReference type="ChEBI" id="CHEBI:456216"/>
        <dbReference type="EC" id="2.7.11.1"/>
    </reaction>
</comment>
<evidence type="ECO:0000313" key="20">
    <source>
        <dbReference type="Proteomes" id="UP000492821"/>
    </source>
</evidence>
<organism evidence="20 21">
    <name type="scientific">Panagrellus redivivus</name>
    <name type="common">Microworm</name>
    <dbReference type="NCBI Taxonomy" id="6233"/>
    <lineage>
        <taxon>Eukaryota</taxon>
        <taxon>Metazoa</taxon>
        <taxon>Ecdysozoa</taxon>
        <taxon>Nematoda</taxon>
        <taxon>Chromadorea</taxon>
        <taxon>Rhabditida</taxon>
        <taxon>Tylenchina</taxon>
        <taxon>Panagrolaimomorpha</taxon>
        <taxon>Panagrolaimoidea</taxon>
        <taxon>Panagrolaimidae</taxon>
        <taxon>Panagrellus</taxon>
    </lineage>
</organism>
<keyword evidence="11" id="KW-1000">Mitochondrion outer membrane</keyword>
<keyword evidence="8" id="KW-0479">Metal-binding</keyword>
<evidence type="ECO:0000256" key="18">
    <source>
        <dbReference type="ARBA" id="ARBA00048679"/>
    </source>
</evidence>
<dbReference type="InterPro" id="IPR008271">
    <property type="entry name" value="Ser/Thr_kinase_AS"/>
</dbReference>
<evidence type="ECO:0000256" key="8">
    <source>
        <dbReference type="ARBA" id="ARBA00022723"/>
    </source>
</evidence>
<evidence type="ECO:0000256" key="2">
    <source>
        <dbReference type="ARBA" id="ARBA00004434"/>
    </source>
</evidence>
<keyword evidence="7" id="KW-0808">Transferase</keyword>
<feature type="domain" description="Protein kinase" evidence="19">
    <location>
        <begin position="143"/>
        <end position="474"/>
    </location>
</feature>
<dbReference type="Pfam" id="PF00069">
    <property type="entry name" value="Pkinase"/>
    <property type="match status" value="1"/>
</dbReference>
<evidence type="ECO:0000256" key="3">
    <source>
        <dbReference type="ARBA" id="ARBA00004514"/>
    </source>
</evidence>
<evidence type="ECO:0000256" key="4">
    <source>
        <dbReference type="ARBA" id="ARBA00004572"/>
    </source>
</evidence>
<keyword evidence="6" id="KW-0723">Serine/threonine-protein kinase</keyword>
<keyword evidence="20" id="KW-1185">Reference proteome</keyword>
<dbReference type="GO" id="GO:0090141">
    <property type="term" value="P:positive regulation of mitochondrial fission"/>
    <property type="evidence" value="ECO:0007669"/>
    <property type="project" value="TreeGrafter"/>
</dbReference>
<keyword evidence="14" id="KW-0460">Magnesium</keyword>
<dbReference type="InterPro" id="IPR011009">
    <property type="entry name" value="Kinase-like_dom_sf"/>
</dbReference>
<evidence type="ECO:0000256" key="5">
    <source>
        <dbReference type="ARBA" id="ARBA00012513"/>
    </source>
</evidence>
<dbReference type="SMART" id="SM00220">
    <property type="entry name" value="S_TKc"/>
    <property type="match status" value="1"/>
</dbReference>
<dbReference type="PANTHER" id="PTHR22972:SF7">
    <property type="entry name" value="SERINE_THREONINE-PROTEIN KINASE PINK1, MITOCHONDRIAL"/>
    <property type="match status" value="1"/>
</dbReference>
<comment type="catalytic activity">
    <reaction evidence="18">
        <text>L-seryl-[protein] + ATP = O-phospho-L-seryl-[protein] + ADP + H(+)</text>
        <dbReference type="Rhea" id="RHEA:17989"/>
        <dbReference type="Rhea" id="RHEA-COMP:9863"/>
        <dbReference type="Rhea" id="RHEA-COMP:11604"/>
        <dbReference type="ChEBI" id="CHEBI:15378"/>
        <dbReference type="ChEBI" id="CHEBI:29999"/>
        <dbReference type="ChEBI" id="CHEBI:30616"/>
        <dbReference type="ChEBI" id="CHEBI:83421"/>
        <dbReference type="ChEBI" id="CHEBI:456216"/>
        <dbReference type="EC" id="2.7.11.1"/>
    </reaction>
</comment>
<keyword evidence="9" id="KW-0547">Nucleotide-binding</keyword>
<evidence type="ECO:0000256" key="1">
    <source>
        <dbReference type="ARBA" id="ARBA00001946"/>
    </source>
</evidence>
<evidence type="ECO:0000256" key="7">
    <source>
        <dbReference type="ARBA" id="ARBA00022679"/>
    </source>
</evidence>
<accession>A0A7E4ZVL3</accession>
<dbReference type="GO" id="GO:0005829">
    <property type="term" value="C:cytosol"/>
    <property type="evidence" value="ECO:0007669"/>
    <property type="project" value="UniProtKB-SubCell"/>
</dbReference>
<evidence type="ECO:0000256" key="15">
    <source>
        <dbReference type="ARBA" id="ARBA00022946"/>
    </source>
</evidence>
<comment type="subcellular location">
    <subcellularLocation>
        <location evidence="3">Cytoplasm</location>
        <location evidence="3">Cytosol</location>
    </subcellularLocation>
    <subcellularLocation>
        <location evidence="2">Mitochondrion inner membrane</location>
        <topology evidence="2">Single-pass membrane protein</topology>
    </subcellularLocation>
    <subcellularLocation>
        <location evidence="4">Mitochondrion outer membrane</location>
        <topology evidence="4">Single-pass membrane protein</topology>
    </subcellularLocation>
</comment>
<dbReference type="WBParaSite" id="Pan_g19920.t1">
    <property type="protein sequence ID" value="Pan_g19920.t1"/>
    <property type="gene ID" value="Pan_g19920"/>
</dbReference>
<evidence type="ECO:0000256" key="9">
    <source>
        <dbReference type="ARBA" id="ARBA00022741"/>
    </source>
</evidence>
<dbReference type="InterPro" id="IPR051511">
    <property type="entry name" value="MitoQC_Scaffold_Kinases"/>
</dbReference>
<dbReference type="GO" id="GO:0004674">
    <property type="term" value="F:protein serine/threonine kinase activity"/>
    <property type="evidence" value="ECO:0007669"/>
    <property type="project" value="UniProtKB-KW"/>
</dbReference>
<keyword evidence="10" id="KW-0418">Kinase</keyword>
<evidence type="ECO:0000256" key="10">
    <source>
        <dbReference type="ARBA" id="ARBA00022777"/>
    </source>
</evidence>
<dbReference type="PROSITE" id="PS00108">
    <property type="entry name" value="PROTEIN_KINASE_ST"/>
    <property type="match status" value="1"/>
</dbReference>
<proteinExistence type="predicted"/>
<sequence length="591" mass="67472">MIKDVGKVAIRLGKELVAHVRGTSVLGKLAKSSKPILIKQVAKQSGRFPFARNLFLRTFQRTIRSSRLFIRPLATLHYQHLAQWNDTRNRRWHWNTRFRGLWKLNRRNRNAGVVERVRDVFNTNIRYNNSLASEAYPERLDGYDIGNYIDQGCSAAIYELQRRNLNATNAFEELSSASKTTHKPFPLALKIMFNYDYNMSENRLWEYMGPEIVPLAAKVPKSMLKGRMGNIKLLSKHHPNVIKLHTAFIDVMPMLPGAENYPEVIPTAADYIPLNGEPKTLFIVMKRYNMTLYDYMRTCKRNYYTGRVMYGQLLEAIVFLNAHKISHRDMKSDNVLLEFDEEGEIPHLVLSDFGSALATGSWEVPYPDDSIDLGGNAALRAPEIRRAKAGPGVVLDFSMADTWSAATLGYEIFTRKNPFYRELSSATYAESDLPDLPRRLHYAVKEATRRMLLLRPEARVRPEIAANVVSISLFRFGHDVRSFLERCGIMMGWNTEDLKASFSKTLNFLGNHIETLLDNVTELYAAETIISKAISRRPLSPAELQLRATFLARLNREDVWPALEYFFDEEASRVDAAGGDYYSSASSGVSM</sequence>
<reference evidence="20" key="1">
    <citation type="journal article" date="2013" name="Genetics">
        <title>The draft genome and transcriptome of Panagrellus redivivus are shaped by the harsh demands of a free-living lifestyle.</title>
        <authorList>
            <person name="Srinivasan J."/>
            <person name="Dillman A.R."/>
            <person name="Macchietto M.G."/>
            <person name="Heikkinen L."/>
            <person name="Lakso M."/>
            <person name="Fracchia K.M."/>
            <person name="Antoshechkin I."/>
            <person name="Mortazavi A."/>
            <person name="Wong G."/>
            <person name="Sternberg P.W."/>
        </authorList>
    </citation>
    <scope>NUCLEOTIDE SEQUENCE [LARGE SCALE GENOMIC DNA]</scope>
    <source>
        <strain evidence="20">MT8872</strain>
    </source>
</reference>
<dbReference type="PANTHER" id="PTHR22972">
    <property type="entry name" value="SERINE/THREONINE PROTEIN KINASE"/>
    <property type="match status" value="1"/>
</dbReference>
<evidence type="ECO:0000259" key="19">
    <source>
        <dbReference type="PROSITE" id="PS50011"/>
    </source>
</evidence>
<dbReference type="GO" id="GO:0042981">
    <property type="term" value="P:regulation of apoptotic process"/>
    <property type="evidence" value="ECO:0007669"/>
    <property type="project" value="TreeGrafter"/>
</dbReference>
<reference evidence="21" key="2">
    <citation type="submission" date="2020-10" db="UniProtKB">
        <authorList>
            <consortium name="WormBaseParasite"/>
        </authorList>
    </citation>
    <scope>IDENTIFICATION</scope>
</reference>
<evidence type="ECO:0000256" key="14">
    <source>
        <dbReference type="ARBA" id="ARBA00022842"/>
    </source>
</evidence>
<evidence type="ECO:0000256" key="17">
    <source>
        <dbReference type="ARBA" id="ARBA00047899"/>
    </source>
</evidence>
<keyword evidence="12" id="KW-0472">Membrane</keyword>
<dbReference type="AlphaFoldDB" id="A0A7E4ZVL3"/>
<dbReference type="GO" id="GO:0005743">
    <property type="term" value="C:mitochondrial inner membrane"/>
    <property type="evidence" value="ECO:0007669"/>
    <property type="project" value="UniProtKB-SubCell"/>
</dbReference>
<evidence type="ECO:0000256" key="13">
    <source>
        <dbReference type="ARBA" id="ARBA00022840"/>
    </source>
</evidence>
<keyword evidence="16" id="KW-0496">Mitochondrion</keyword>
<dbReference type="GO" id="GO:0046872">
    <property type="term" value="F:metal ion binding"/>
    <property type="evidence" value="ECO:0007669"/>
    <property type="project" value="UniProtKB-KW"/>
</dbReference>
<evidence type="ECO:0000256" key="6">
    <source>
        <dbReference type="ARBA" id="ARBA00022527"/>
    </source>
</evidence>
<dbReference type="GO" id="GO:0005741">
    <property type="term" value="C:mitochondrial outer membrane"/>
    <property type="evidence" value="ECO:0007669"/>
    <property type="project" value="UniProtKB-SubCell"/>
</dbReference>
<dbReference type="PROSITE" id="PS50011">
    <property type="entry name" value="PROTEIN_KINASE_DOM"/>
    <property type="match status" value="1"/>
</dbReference>
<protein>
    <recommendedName>
        <fullName evidence="5">non-specific serine/threonine protein kinase</fullName>
        <ecNumber evidence="5">2.7.11.1</ecNumber>
    </recommendedName>
</protein>
<dbReference type="Gene3D" id="1.10.510.10">
    <property type="entry name" value="Transferase(Phosphotransferase) domain 1"/>
    <property type="match status" value="1"/>
</dbReference>
<keyword evidence="13" id="KW-0067">ATP-binding</keyword>
<dbReference type="InterPro" id="IPR000719">
    <property type="entry name" value="Prot_kinase_dom"/>
</dbReference>
<evidence type="ECO:0000256" key="12">
    <source>
        <dbReference type="ARBA" id="ARBA00022792"/>
    </source>
</evidence>
<comment type="cofactor">
    <cofactor evidence="1">
        <name>Mg(2+)</name>
        <dbReference type="ChEBI" id="CHEBI:18420"/>
    </cofactor>
</comment>
<dbReference type="SUPFAM" id="SSF56112">
    <property type="entry name" value="Protein kinase-like (PK-like)"/>
    <property type="match status" value="1"/>
</dbReference>
<evidence type="ECO:0000256" key="16">
    <source>
        <dbReference type="ARBA" id="ARBA00023128"/>
    </source>
</evidence>
<dbReference type="GO" id="GO:0000422">
    <property type="term" value="P:autophagy of mitochondrion"/>
    <property type="evidence" value="ECO:0007669"/>
    <property type="project" value="TreeGrafter"/>
</dbReference>
<dbReference type="GO" id="GO:0005524">
    <property type="term" value="F:ATP binding"/>
    <property type="evidence" value="ECO:0007669"/>
    <property type="project" value="UniProtKB-KW"/>
</dbReference>
<name>A0A7E4ZVL3_PANRE</name>
<dbReference type="EC" id="2.7.11.1" evidence="5"/>